<protein>
    <recommendedName>
        <fullName evidence="1">DUF551 domain-containing protein</fullName>
    </recommendedName>
</protein>
<sequence length="111" mass="13072">MDRLTEPFGPSHFRVCGNKTVYNRKPQKINRVSYALAKLFRLEEDQESQSVRWIQVAERLPEGGEEVQVTVRRGYVDIGYYDESREEWWASDDSGIMDVIAWKPMSEPYRP</sequence>
<organism evidence="2 3">
    <name type="scientific">Enterocloster asparagiformis</name>
    <dbReference type="NCBI Taxonomy" id="333367"/>
    <lineage>
        <taxon>Bacteria</taxon>
        <taxon>Bacillati</taxon>
        <taxon>Bacillota</taxon>
        <taxon>Clostridia</taxon>
        <taxon>Lachnospirales</taxon>
        <taxon>Lachnospiraceae</taxon>
        <taxon>Enterocloster</taxon>
    </lineage>
</organism>
<accession>A0A413FIB6</accession>
<dbReference type="InterPro" id="IPR007539">
    <property type="entry name" value="DUF551"/>
</dbReference>
<evidence type="ECO:0000259" key="1">
    <source>
        <dbReference type="Pfam" id="PF04448"/>
    </source>
</evidence>
<proteinExistence type="predicted"/>
<dbReference type="Proteomes" id="UP000283880">
    <property type="component" value="Unassembled WGS sequence"/>
</dbReference>
<evidence type="ECO:0000313" key="2">
    <source>
        <dbReference type="EMBL" id="RGX30935.1"/>
    </source>
</evidence>
<name>A0A413FIB6_9FIRM</name>
<dbReference type="EMBL" id="QSBM01000004">
    <property type="protein sequence ID" value="RGX30935.1"/>
    <property type="molecule type" value="Genomic_DNA"/>
</dbReference>
<dbReference type="AlphaFoldDB" id="A0A413FIB6"/>
<dbReference type="RefSeq" id="WP_117777220.1">
    <property type="nucleotide sequence ID" value="NZ_QSBM01000004.1"/>
</dbReference>
<feature type="domain" description="DUF551" evidence="1">
    <location>
        <begin position="53"/>
        <end position="108"/>
    </location>
</feature>
<dbReference type="OrthoDB" id="1938254at2"/>
<comment type="caution">
    <text evidence="2">The sequence shown here is derived from an EMBL/GenBank/DDBJ whole genome shotgun (WGS) entry which is preliminary data.</text>
</comment>
<evidence type="ECO:0000313" key="3">
    <source>
        <dbReference type="Proteomes" id="UP000283880"/>
    </source>
</evidence>
<reference evidence="2 3" key="1">
    <citation type="submission" date="2018-08" db="EMBL/GenBank/DDBJ databases">
        <title>A genome reference for cultivated species of the human gut microbiota.</title>
        <authorList>
            <person name="Zou Y."/>
            <person name="Xue W."/>
            <person name="Luo G."/>
        </authorList>
    </citation>
    <scope>NUCLEOTIDE SEQUENCE [LARGE SCALE GENOMIC DNA]</scope>
    <source>
        <strain evidence="2 3">AF04-15</strain>
    </source>
</reference>
<dbReference type="Pfam" id="PF04448">
    <property type="entry name" value="DUF551"/>
    <property type="match status" value="1"/>
</dbReference>
<gene>
    <name evidence="2" type="ORF">DWV29_07145</name>
</gene>